<dbReference type="AlphaFoldDB" id="A0A5W8MG17"/>
<name>A0A5W8MG17_SALET</name>
<evidence type="ECO:0000313" key="2">
    <source>
        <dbReference type="EMBL" id="EBY1553875.1"/>
    </source>
</evidence>
<sequence length="97" mass="11139">MAKLETSAEYTPPRRWDSPQLKQDINGTTLKLTECGKQRIWYQIVSSEKQQNPLTQKAFLYALSSAVTPLARVMIVIGRVQESIVQPHKITQMGFYR</sequence>
<protein>
    <submittedName>
        <fullName evidence="2">Uncharacterized protein</fullName>
    </submittedName>
</protein>
<feature type="region of interest" description="Disordered" evidence="1">
    <location>
        <begin position="1"/>
        <end position="22"/>
    </location>
</feature>
<proteinExistence type="predicted"/>
<organism evidence="2">
    <name type="scientific">Salmonella enterica subsp. enterica serovar Hofit</name>
    <dbReference type="NCBI Taxonomy" id="2564537"/>
    <lineage>
        <taxon>Bacteria</taxon>
        <taxon>Pseudomonadati</taxon>
        <taxon>Pseudomonadota</taxon>
        <taxon>Gammaproteobacteria</taxon>
        <taxon>Enterobacterales</taxon>
        <taxon>Enterobacteriaceae</taxon>
        <taxon>Salmonella</taxon>
    </lineage>
</organism>
<dbReference type="EMBL" id="AAHNFW010000043">
    <property type="protein sequence ID" value="EBY1553875.1"/>
    <property type="molecule type" value="Genomic_DNA"/>
</dbReference>
<reference evidence="2" key="1">
    <citation type="submission" date="2018-07" db="EMBL/GenBank/DDBJ databases">
        <authorList>
            <person name="Ashton P.M."/>
            <person name="Dallman T."/>
            <person name="Nair S."/>
            <person name="De Pinna E."/>
            <person name="Peters T."/>
            <person name="Grant K."/>
        </authorList>
    </citation>
    <scope>NUCLEOTIDE SEQUENCE</scope>
    <source>
        <strain evidence="2">357772</strain>
    </source>
</reference>
<comment type="caution">
    <text evidence="2">The sequence shown here is derived from an EMBL/GenBank/DDBJ whole genome shotgun (WGS) entry which is preliminary data.</text>
</comment>
<gene>
    <name evidence="2" type="ORF">DU055_13155</name>
</gene>
<accession>A0A5W8MG17</accession>
<evidence type="ECO:0000256" key="1">
    <source>
        <dbReference type="SAM" id="MobiDB-lite"/>
    </source>
</evidence>